<evidence type="ECO:0000313" key="7">
    <source>
        <dbReference type="EMBL" id="TGJ86849.1"/>
    </source>
</evidence>
<keyword evidence="8" id="KW-1185">Reference proteome</keyword>
<dbReference type="Proteomes" id="UP000297716">
    <property type="component" value="Unassembled WGS sequence"/>
</dbReference>
<comment type="caution">
    <text evidence="7">The sequence shown here is derived from an EMBL/GenBank/DDBJ whole genome shotgun (WGS) entry which is preliminary data.</text>
</comment>
<comment type="subunit">
    <text evidence="4">Component of the SCF (SKP1-CUL1-F-box protein) E3 ubiquitin ligase complexes.</text>
</comment>
<dbReference type="InterPro" id="IPR016072">
    <property type="entry name" value="Skp1_comp_dimer"/>
</dbReference>
<evidence type="ECO:0000256" key="3">
    <source>
        <dbReference type="ARBA" id="ARBA00045385"/>
    </source>
</evidence>
<dbReference type="InterPro" id="IPR001232">
    <property type="entry name" value="SKP1-like"/>
</dbReference>
<dbReference type="InterPro" id="IPR016073">
    <property type="entry name" value="Skp1_comp_POZ"/>
</dbReference>
<comment type="similarity">
    <text evidence="1 4">Belongs to the SKP1 family.</text>
</comment>
<dbReference type="UniPathway" id="UPA00143"/>
<dbReference type="GO" id="GO:0016567">
    <property type="term" value="P:protein ubiquitination"/>
    <property type="evidence" value="ECO:0007669"/>
    <property type="project" value="UniProtKB-UniPathway"/>
</dbReference>
<dbReference type="OrthoDB" id="2342932at2759"/>
<evidence type="ECO:0000313" key="8">
    <source>
        <dbReference type="Proteomes" id="UP000297716"/>
    </source>
</evidence>
<dbReference type="EMBL" id="SKBN01000021">
    <property type="protein sequence ID" value="TGJ86849.1"/>
    <property type="molecule type" value="Genomic_DNA"/>
</dbReference>
<reference evidence="7 8" key="1">
    <citation type="submission" date="2019-03" db="EMBL/GenBank/DDBJ databases">
        <title>Draft genome sequence of Xylaria hypoxylon DSM 108379, a ubiquitous saprotrophic-parasitic fungi on hardwood.</title>
        <authorList>
            <person name="Buettner E."/>
            <person name="Leonhardt S."/>
            <person name="Gebauer A.M."/>
            <person name="Liers C."/>
            <person name="Hofrichter M."/>
            <person name="Kellner H."/>
        </authorList>
    </citation>
    <scope>NUCLEOTIDE SEQUENCE [LARGE SCALE GENOMIC DNA]</scope>
    <source>
        <strain evidence="7 8">DSM 108379</strain>
    </source>
</reference>
<comment type="function">
    <text evidence="3">Essential component of the SCF (SKP1-CUL1-F-box protein) E3 ubiquitin ligase complexes, which mediate the ubiquitination and subsequent proteasomal degradation of target proteins. Controls sulfur metabolite repression, probably by mediating the inactivation or degradation of the metR transcription factor.</text>
</comment>
<dbReference type="PIRSF" id="PIRSF028729">
    <property type="entry name" value="E3_ubiquit_lig_SCF_Skp"/>
    <property type="match status" value="1"/>
</dbReference>
<dbReference type="Gene3D" id="3.30.710.10">
    <property type="entry name" value="Potassium Channel Kv1.1, Chain A"/>
    <property type="match status" value="1"/>
</dbReference>
<evidence type="ECO:0000256" key="2">
    <source>
        <dbReference type="ARBA" id="ARBA00022786"/>
    </source>
</evidence>
<dbReference type="SMART" id="SM00512">
    <property type="entry name" value="Skp1"/>
    <property type="match status" value="1"/>
</dbReference>
<keyword evidence="2 4" id="KW-0833">Ubl conjugation pathway</keyword>
<accession>A0A4Z0YR68</accession>
<comment type="pathway">
    <text evidence="4">Protein modification; protein ubiquitination.</text>
</comment>
<proteinExistence type="inferred from homology"/>
<dbReference type="InterPro" id="IPR016897">
    <property type="entry name" value="SKP1"/>
</dbReference>
<dbReference type="SUPFAM" id="SSF81382">
    <property type="entry name" value="Skp1 dimerisation domain-like"/>
    <property type="match status" value="1"/>
</dbReference>
<dbReference type="InterPro" id="IPR011333">
    <property type="entry name" value="SKP1/BTB/POZ_sf"/>
</dbReference>
<dbReference type="PANTHER" id="PTHR11165">
    <property type="entry name" value="SKP1"/>
    <property type="match status" value="1"/>
</dbReference>
<evidence type="ECO:0000256" key="1">
    <source>
        <dbReference type="ARBA" id="ARBA00009993"/>
    </source>
</evidence>
<gene>
    <name evidence="7" type="ORF">E0Z10_g1922</name>
</gene>
<protein>
    <recommendedName>
        <fullName evidence="4">E3 ubiquitin ligase complex SCF subunit</fullName>
    </recommendedName>
</protein>
<dbReference type="SUPFAM" id="SSF54695">
    <property type="entry name" value="POZ domain"/>
    <property type="match status" value="1"/>
</dbReference>
<evidence type="ECO:0000259" key="5">
    <source>
        <dbReference type="Pfam" id="PF01466"/>
    </source>
</evidence>
<organism evidence="7 8">
    <name type="scientific">Xylaria hypoxylon</name>
    <dbReference type="NCBI Taxonomy" id="37992"/>
    <lineage>
        <taxon>Eukaryota</taxon>
        <taxon>Fungi</taxon>
        <taxon>Dikarya</taxon>
        <taxon>Ascomycota</taxon>
        <taxon>Pezizomycotina</taxon>
        <taxon>Sordariomycetes</taxon>
        <taxon>Xylariomycetidae</taxon>
        <taxon>Xylariales</taxon>
        <taxon>Xylariaceae</taxon>
        <taxon>Xylaria</taxon>
    </lineage>
</organism>
<dbReference type="Pfam" id="PF01466">
    <property type="entry name" value="Skp1"/>
    <property type="match status" value="1"/>
</dbReference>
<feature type="domain" description="SKP1 component dimerisation" evidence="5">
    <location>
        <begin position="120"/>
        <end position="165"/>
    </location>
</feature>
<dbReference type="STRING" id="37992.A0A4Z0YR68"/>
<evidence type="ECO:0000256" key="4">
    <source>
        <dbReference type="PIRNR" id="PIRNR028729"/>
    </source>
</evidence>
<feature type="domain" description="SKP1 component POZ" evidence="6">
    <location>
        <begin position="9"/>
        <end position="68"/>
    </location>
</feature>
<evidence type="ECO:0000259" key="6">
    <source>
        <dbReference type="Pfam" id="PF03931"/>
    </source>
</evidence>
<dbReference type="Pfam" id="PF03931">
    <property type="entry name" value="Skp1_POZ"/>
    <property type="match status" value="1"/>
</dbReference>
<dbReference type="AlphaFoldDB" id="A0A4Z0YR68"/>
<dbReference type="GO" id="GO:0006511">
    <property type="term" value="P:ubiquitin-dependent protein catabolic process"/>
    <property type="evidence" value="ECO:0007669"/>
    <property type="project" value="InterPro"/>
</dbReference>
<dbReference type="InterPro" id="IPR036296">
    <property type="entry name" value="SKP1-like_dim_sf"/>
</dbReference>
<sequence length="168" mass="19304">MSTNPIALLVSNDYIEIQATLQAIKQCLTLSIMLEVLDEDQTAGLPIPIPEMDGETLAKIMQWCEHHRGDSIPDPNEWRTATASNQTQEITKWDTEFLNIDRELLFKLTNGANYLEIPLLLQYAVLTVALKLEDMSSKRMCEFLNVENDFTPEQELQTRKEYAWANQQ</sequence>
<name>A0A4Z0YR68_9PEZI</name>